<gene>
    <name evidence="2" type="ORF">AC579_4233</name>
</gene>
<proteinExistence type="predicted"/>
<name>A0A139ID15_9PEZI</name>
<feature type="compositionally biased region" description="Polar residues" evidence="1">
    <location>
        <begin position="115"/>
        <end position="127"/>
    </location>
</feature>
<dbReference type="AlphaFoldDB" id="A0A139ID15"/>
<feature type="compositionally biased region" description="Basic and acidic residues" evidence="1">
    <location>
        <begin position="7"/>
        <end position="29"/>
    </location>
</feature>
<organism evidence="2 3">
    <name type="scientific">Pseudocercospora musae</name>
    <dbReference type="NCBI Taxonomy" id="113226"/>
    <lineage>
        <taxon>Eukaryota</taxon>
        <taxon>Fungi</taxon>
        <taxon>Dikarya</taxon>
        <taxon>Ascomycota</taxon>
        <taxon>Pezizomycotina</taxon>
        <taxon>Dothideomycetes</taxon>
        <taxon>Dothideomycetidae</taxon>
        <taxon>Mycosphaerellales</taxon>
        <taxon>Mycosphaerellaceae</taxon>
        <taxon>Pseudocercospora</taxon>
    </lineage>
</organism>
<dbReference type="Proteomes" id="UP000073492">
    <property type="component" value="Unassembled WGS sequence"/>
</dbReference>
<evidence type="ECO:0000256" key="1">
    <source>
        <dbReference type="SAM" id="MobiDB-lite"/>
    </source>
</evidence>
<comment type="caution">
    <text evidence="2">The sequence shown here is derived from an EMBL/GenBank/DDBJ whole genome shotgun (WGS) entry which is preliminary data.</text>
</comment>
<dbReference type="EMBL" id="LFZO01000145">
    <property type="protein sequence ID" value="KXT12628.1"/>
    <property type="molecule type" value="Genomic_DNA"/>
</dbReference>
<feature type="region of interest" description="Disordered" evidence="1">
    <location>
        <begin position="1"/>
        <end position="127"/>
    </location>
</feature>
<sequence>MLGQPRVFEHGRTPPKSERAFDGDVKSVEMRITSLPTQKPGKRLPRKTTSVKVPADSMATNSDPARRQTLLLRNRPRQQAYPVAAPGEESDDGITEPDVAADAEGEHKRAAHDTFTLSATSDQMLDN</sequence>
<reference evidence="2 3" key="1">
    <citation type="submission" date="2015-07" db="EMBL/GenBank/DDBJ databases">
        <title>Comparative genomics of the Sigatoka disease complex on banana suggests a link between parallel evolutionary changes in Pseudocercospora fijiensis and Pseudocercospora eumusae and increased virulence on the banana host.</title>
        <authorList>
            <person name="Chang T.-C."/>
            <person name="Salvucci A."/>
            <person name="Crous P.W."/>
            <person name="Stergiopoulos I."/>
        </authorList>
    </citation>
    <scope>NUCLEOTIDE SEQUENCE [LARGE SCALE GENOMIC DNA]</scope>
    <source>
        <strain evidence="2 3">CBS 116634</strain>
    </source>
</reference>
<feature type="compositionally biased region" description="Acidic residues" evidence="1">
    <location>
        <begin position="88"/>
        <end position="103"/>
    </location>
</feature>
<keyword evidence="3" id="KW-1185">Reference proteome</keyword>
<evidence type="ECO:0000313" key="3">
    <source>
        <dbReference type="Proteomes" id="UP000073492"/>
    </source>
</evidence>
<accession>A0A139ID15</accession>
<evidence type="ECO:0000313" key="2">
    <source>
        <dbReference type="EMBL" id="KXT12628.1"/>
    </source>
</evidence>
<protein>
    <submittedName>
        <fullName evidence="2">Uncharacterized protein</fullName>
    </submittedName>
</protein>